<name>A0A6J5LRI4_9CAUD</name>
<dbReference type="InterPro" id="IPR036366">
    <property type="entry name" value="PGBDSf"/>
</dbReference>
<dbReference type="Gene3D" id="1.10.101.10">
    <property type="entry name" value="PGBD-like superfamily/PGBD"/>
    <property type="match status" value="1"/>
</dbReference>
<organism evidence="1">
    <name type="scientific">uncultured Caudovirales phage</name>
    <dbReference type="NCBI Taxonomy" id="2100421"/>
    <lineage>
        <taxon>Viruses</taxon>
        <taxon>Duplodnaviria</taxon>
        <taxon>Heunggongvirae</taxon>
        <taxon>Uroviricota</taxon>
        <taxon>Caudoviricetes</taxon>
        <taxon>Peduoviridae</taxon>
        <taxon>Maltschvirus</taxon>
        <taxon>Maltschvirus maltsch</taxon>
    </lineage>
</organism>
<accession>A0A6J5LRI4</accession>
<gene>
    <name evidence="1" type="ORF">UFOVP314_48</name>
</gene>
<sequence>MTINTTLFTDWARRPASDLARYNRSAPALVSLLDGLRAAFPGVANLGIYKVRDQRGAPGVRSTHSFGAALDLSYRGPGRSRADAVIEYVHDNSMELGVQAIHDYLRSRIWRSVRDAPGTGGWRPQTPNPRTGMGQPWGDWLHFEVHEQAWLDGRPMQAKVTSSRPTVTIGSSGPHVAAAQAILAERAGQDVGPIDGWFGQRTALGWRNVQAWCQWHRVDDDIQADDWDLLAWVDKGWSRLHAAGVR</sequence>
<dbReference type="EMBL" id="LR796326">
    <property type="protein sequence ID" value="CAB4136928.1"/>
    <property type="molecule type" value="Genomic_DNA"/>
</dbReference>
<reference evidence="1" key="1">
    <citation type="submission" date="2020-04" db="EMBL/GenBank/DDBJ databases">
        <authorList>
            <person name="Chiriac C."/>
            <person name="Salcher M."/>
            <person name="Ghai R."/>
            <person name="Kavagutti S V."/>
        </authorList>
    </citation>
    <scope>NUCLEOTIDE SEQUENCE</scope>
</reference>
<proteinExistence type="predicted"/>
<protein>
    <submittedName>
        <fullName evidence="1">Uncharacterized protein</fullName>
    </submittedName>
</protein>
<evidence type="ECO:0000313" key="1">
    <source>
        <dbReference type="EMBL" id="CAB4136928.1"/>
    </source>
</evidence>